<protein>
    <recommendedName>
        <fullName evidence="3">DUF3626 domain-containing protein</fullName>
    </recommendedName>
</protein>
<dbReference type="Pfam" id="PF12294">
    <property type="entry name" value="DUF3626"/>
    <property type="match status" value="1"/>
</dbReference>
<dbReference type="RefSeq" id="WP_036625928.1">
    <property type="nucleotide sequence ID" value="NZ_BGML01000021.1"/>
</dbReference>
<gene>
    <name evidence="1" type="ORF">DJ90_368</name>
</gene>
<dbReference type="Proteomes" id="UP000029278">
    <property type="component" value="Unassembled WGS sequence"/>
</dbReference>
<dbReference type="STRING" id="44252.DJ90_368"/>
<dbReference type="HOGENOM" id="CLU_062259_0_0_9"/>
<dbReference type="EMBL" id="JMQA01000038">
    <property type="protein sequence ID" value="KFN05848.1"/>
    <property type="molecule type" value="Genomic_DNA"/>
</dbReference>
<sequence length="362" mass="40848">MNLTHSQRLALEHVTDYAVKYKEEARQEIREILQMANIASGTCEAAIDKLKAHTRIAMHFHPDRPDPMMRSVAEAMLQQGLYKSQFETLLSSGSVTAYPGGARDQWEQRLFGGAYPSESTVPGERPKYGALNLMLHPDGPAPRFGSCYFLLAPEVTRRATFTYMDSHDDPREKGTLAEFDMILAALLKEIFLRDSALGEKDLTPRKFFEHLLARLDQPFPDPAGRELQRNLNHYIEAQVHGDISLEKDVEALVADPSFKNAPVGETLEQLCRRYSIKLYWHQGFALPVEEVPSDFRGPAMPSLARRIAGQGLVDVRMVGEAAMDLKRDPAAWSDRGTYAEVLQELKLMWHVLVKYGKPVKLP</sequence>
<dbReference type="InterPro" id="IPR022074">
    <property type="entry name" value="DUF3626"/>
</dbReference>
<dbReference type="PATRIC" id="fig|44252.3.peg.4643"/>
<accession>A0A090Z657</accession>
<dbReference type="GeneID" id="77009414"/>
<organism evidence="1 2">
    <name type="scientific">Paenibacillus macerans</name>
    <name type="common">Bacillus macerans</name>
    <dbReference type="NCBI Taxonomy" id="44252"/>
    <lineage>
        <taxon>Bacteria</taxon>
        <taxon>Bacillati</taxon>
        <taxon>Bacillota</taxon>
        <taxon>Bacilli</taxon>
        <taxon>Bacillales</taxon>
        <taxon>Paenibacillaceae</taxon>
        <taxon>Paenibacillus</taxon>
    </lineage>
</organism>
<comment type="caution">
    <text evidence="1">The sequence shown here is derived from an EMBL/GenBank/DDBJ whole genome shotgun (WGS) entry which is preliminary data.</text>
</comment>
<proteinExistence type="predicted"/>
<reference evidence="1 2" key="1">
    <citation type="submission" date="2014-04" db="EMBL/GenBank/DDBJ databases">
        <authorList>
            <person name="Bishop-Lilly K.A."/>
            <person name="Broomall S.M."/>
            <person name="Chain P.S."/>
            <person name="Chertkov O."/>
            <person name="Coyne S.R."/>
            <person name="Daligault H.E."/>
            <person name="Davenport K.W."/>
            <person name="Erkkila T."/>
            <person name="Frey K.G."/>
            <person name="Gibbons H.S."/>
            <person name="Gu W."/>
            <person name="Jaissle J."/>
            <person name="Johnson S.L."/>
            <person name="Koroleva G.I."/>
            <person name="Ladner J.T."/>
            <person name="Lo C.-C."/>
            <person name="Minogue T.D."/>
            <person name="Munk C."/>
            <person name="Palacios G.F."/>
            <person name="Redden C.L."/>
            <person name="Rosenzweig C.N."/>
            <person name="Scholz M.B."/>
            <person name="Teshima H."/>
            <person name="Xu Y."/>
        </authorList>
    </citation>
    <scope>NUCLEOTIDE SEQUENCE [LARGE SCALE GENOMIC DNA]</scope>
    <source>
        <strain evidence="1 2">8244</strain>
    </source>
</reference>
<evidence type="ECO:0000313" key="1">
    <source>
        <dbReference type="EMBL" id="KFN05848.1"/>
    </source>
</evidence>
<dbReference type="OrthoDB" id="3770261at2"/>
<dbReference type="AlphaFoldDB" id="A0A090Z657"/>
<keyword evidence="2" id="KW-1185">Reference proteome</keyword>
<evidence type="ECO:0008006" key="3">
    <source>
        <dbReference type="Google" id="ProtNLM"/>
    </source>
</evidence>
<evidence type="ECO:0000313" key="2">
    <source>
        <dbReference type="Proteomes" id="UP000029278"/>
    </source>
</evidence>
<name>A0A090Z657_PAEMA</name>